<protein>
    <recommendedName>
        <fullName evidence="2">Methyltransferase type 11 domain-containing protein</fullName>
    </recommendedName>
</protein>
<dbReference type="SUPFAM" id="SSF53335">
    <property type="entry name" value="S-adenosyl-L-methionine-dependent methyltransferases"/>
    <property type="match status" value="1"/>
</dbReference>
<accession>A0ABD3VA94</accession>
<proteinExistence type="predicted"/>
<gene>
    <name evidence="3" type="ORF">ACJMK2_012138</name>
</gene>
<feature type="compositionally biased region" description="Basic and acidic residues" evidence="1">
    <location>
        <begin position="1"/>
        <end position="24"/>
    </location>
</feature>
<evidence type="ECO:0000313" key="3">
    <source>
        <dbReference type="EMBL" id="KAL3857470.1"/>
    </source>
</evidence>
<dbReference type="InterPro" id="IPR013216">
    <property type="entry name" value="Methyltransf_11"/>
</dbReference>
<sequence length="329" mass="37473">MSKKVFDQMDDTKNKEVDDSNKEVDDSDKEVDDSNKEVDDSDKEVDDSNKEVDDSNKEVDDSNKEVDDSNKDVDDSNREVETEGMDNKTRTDILAEMTSKLSSLKYTDRNDIVQTYNKWAETGYEQVFSSDVFNAPKRTAEVLEELYPFEIDKKGAKILDVGAGTGLCGIELRKLGFKNIDGLEPSKNMIAEAMEKDVYDRYIIEMISDVKLGIQDNFYDVVTACSCARHFPDGFPEIARIVRPGGHIVILSNLDDQEDKEMETMIQKLEDQGLWKVVRMEIVEEFFSVTNQRGILILLEVLTDGNGNYPEKEILTNRTKVLRKYSVCT</sequence>
<keyword evidence="4" id="KW-1185">Reference proteome</keyword>
<dbReference type="AlphaFoldDB" id="A0ABD3VA94"/>
<dbReference type="Proteomes" id="UP001634394">
    <property type="component" value="Unassembled WGS sequence"/>
</dbReference>
<dbReference type="Pfam" id="PF08241">
    <property type="entry name" value="Methyltransf_11"/>
    <property type="match status" value="1"/>
</dbReference>
<name>A0ABD3VA94_SINWO</name>
<dbReference type="Gene3D" id="1.10.287.1490">
    <property type="match status" value="1"/>
</dbReference>
<evidence type="ECO:0000259" key="2">
    <source>
        <dbReference type="Pfam" id="PF08241"/>
    </source>
</evidence>
<dbReference type="CDD" id="cd02440">
    <property type="entry name" value="AdoMet_MTases"/>
    <property type="match status" value="1"/>
</dbReference>
<dbReference type="Gene3D" id="3.40.50.150">
    <property type="entry name" value="Vaccinia Virus protein VP39"/>
    <property type="match status" value="1"/>
</dbReference>
<feature type="domain" description="Methyltransferase type 11" evidence="2">
    <location>
        <begin position="159"/>
        <end position="250"/>
    </location>
</feature>
<feature type="compositionally biased region" description="Basic and acidic residues" evidence="1">
    <location>
        <begin position="46"/>
        <end position="89"/>
    </location>
</feature>
<dbReference type="PANTHER" id="PTHR43591">
    <property type="entry name" value="METHYLTRANSFERASE"/>
    <property type="match status" value="1"/>
</dbReference>
<dbReference type="InterPro" id="IPR029063">
    <property type="entry name" value="SAM-dependent_MTases_sf"/>
</dbReference>
<dbReference type="EMBL" id="JBJQND010000013">
    <property type="protein sequence ID" value="KAL3857470.1"/>
    <property type="molecule type" value="Genomic_DNA"/>
</dbReference>
<evidence type="ECO:0000313" key="4">
    <source>
        <dbReference type="Proteomes" id="UP001634394"/>
    </source>
</evidence>
<comment type="caution">
    <text evidence="3">The sequence shown here is derived from an EMBL/GenBank/DDBJ whole genome shotgun (WGS) entry which is preliminary data.</text>
</comment>
<feature type="region of interest" description="Disordered" evidence="1">
    <location>
        <begin position="1"/>
        <end position="89"/>
    </location>
</feature>
<reference evidence="3 4" key="1">
    <citation type="submission" date="2024-11" db="EMBL/GenBank/DDBJ databases">
        <title>Chromosome-level genome assembly of the freshwater bivalve Anodonta woodiana.</title>
        <authorList>
            <person name="Chen X."/>
        </authorList>
    </citation>
    <scope>NUCLEOTIDE SEQUENCE [LARGE SCALE GENOMIC DNA]</scope>
    <source>
        <strain evidence="3">MN2024</strain>
        <tissue evidence="3">Gills</tissue>
    </source>
</reference>
<dbReference type="PANTHER" id="PTHR43591:SF101">
    <property type="entry name" value="METHYLTRANSFERASE-LIKE PROTEIN 27"/>
    <property type="match status" value="1"/>
</dbReference>
<organism evidence="3 4">
    <name type="scientific">Sinanodonta woodiana</name>
    <name type="common">Chinese pond mussel</name>
    <name type="synonym">Anodonta woodiana</name>
    <dbReference type="NCBI Taxonomy" id="1069815"/>
    <lineage>
        <taxon>Eukaryota</taxon>
        <taxon>Metazoa</taxon>
        <taxon>Spiralia</taxon>
        <taxon>Lophotrochozoa</taxon>
        <taxon>Mollusca</taxon>
        <taxon>Bivalvia</taxon>
        <taxon>Autobranchia</taxon>
        <taxon>Heteroconchia</taxon>
        <taxon>Palaeoheterodonta</taxon>
        <taxon>Unionida</taxon>
        <taxon>Unionoidea</taxon>
        <taxon>Unionidae</taxon>
        <taxon>Unioninae</taxon>
        <taxon>Sinanodonta</taxon>
    </lineage>
</organism>
<evidence type="ECO:0000256" key="1">
    <source>
        <dbReference type="SAM" id="MobiDB-lite"/>
    </source>
</evidence>